<dbReference type="EC" id="3.1.3.48" evidence="2"/>
<dbReference type="CDD" id="cd16343">
    <property type="entry name" value="LMWPTP"/>
    <property type="match status" value="1"/>
</dbReference>
<dbReference type="Proteomes" id="UP001595843">
    <property type="component" value="Unassembled WGS sequence"/>
</dbReference>
<dbReference type="PANTHER" id="PTHR11717">
    <property type="entry name" value="LOW MOLECULAR WEIGHT PROTEIN TYROSINE PHOSPHATASE"/>
    <property type="match status" value="1"/>
</dbReference>
<evidence type="ECO:0000256" key="1">
    <source>
        <dbReference type="ARBA" id="ARBA00011063"/>
    </source>
</evidence>
<evidence type="ECO:0000313" key="8">
    <source>
        <dbReference type="Proteomes" id="UP001595843"/>
    </source>
</evidence>
<accession>A0ABV8JH97</accession>
<keyword evidence="4" id="KW-0904">Protein phosphatase</keyword>
<dbReference type="PRINTS" id="PR00719">
    <property type="entry name" value="LMWPTPASE"/>
</dbReference>
<evidence type="ECO:0000256" key="3">
    <source>
        <dbReference type="ARBA" id="ARBA00022801"/>
    </source>
</evidence>
<dbReference type="InterPro" id="IPR023485">
    <property type="entry name" value="Ptyr_pPase"/>
</dbReference>
<keyword evidence="8" id="KW-1185">Reference proteome</keyword>
<dbReference type="EMBL" id="JBHSAP010000018">
    <property type="protein sequence ID" value="MFC4078362.1"/>
    <property type="molecule type" value="Genomic_DNA"/>
</dbReference>
<evidence type="ECO:0000313" key="7">
    <source>
        <dbReference type="EMBL" id="MFC4078362.1"/>
    </source>
</evidence>
<sequence length="155" mass="17552">MVSVLFVCLGNICRSPMAEAVLRHQLKEEGLNDQVTVDSAGTGDWHVGQPPHRGTRELLTEKGISYEGILARQIRPKDLSDFDYVIVMDESNYSDVRALERVAGKSRVNRLVDFISDTPYTEVPDPYFTGDFNETYTLLEEACRGIVRSIRREVQ</sequence>
<dbReference type="InterPro" id="IPR050438">
    <property type="entry name" value="LMW_PTPase"/>
</dbReference>
<protein>
    <recommendedName>
        <fullName evidence="2">protein-tyrosine-phosphatase</fullName>
        <ecNumber evidence="2">3.1.3.48</ecNumber>
    </recommendedName>
</protein>
<organism evidence="7 8">
    <name type="scientific">Salinithrix halophila</name>
    <dbReference type="NCBI Taxonomy" id="1485204"/>
    <lineage>
        <taxon>Bacteria</taxon>
        <taxon>Bacillati</taxon>
        <taxon>Bacillota</taxon>
        <taxon>Bacilli</taxon>
        <taxon>Bacillales</taxon>
        <taxon>Thermoactinomycetaceae</taxon>
        <taxon>Salinithrix</taxon>
    </lineage>
</organism>
<dbReference type="InterPro" id="IPR036196">
    <property type="entry name" value="Ptyr_pPase_sf"/>
</dbReference>
<dbReference type="SUPFAM" id="SSF52788">
    <property type="entry name" value="Phosphotyrosine protein phosphatases I"/>
    <property type="match status" value="1"/>
</dbReference>
<gene>
    <name evidence="7" type="ORF">ACFOUO_16310</name>
</gene>
<dbReference type="SMART" id="SM00226">
    <property type="entry name" value="LMWPc"/>
    <property type="match status" value="1"/>
</dbReference>
<evidence type="ECO:0000256" key="4">
    <source>
        <dbReference type="ARBA" id="ARBA00022912"/>
    </source>
</evidence>
<dbReference type="PANTHER" id="PTHR11717:SF7">
    <property type="entry name" value="LOW MOLECULAR WEIGHT PHOSPHOTYROSINE PROTEIN PHOSPHATASE"/>
    <property type="match status" value="1"/>
</dbReference>
<evidence type="ECO:0000259" key="6">
    <source>
        <dbReference type="SMART" id="SM00226"/>
    </source>
</evidence>
<name>A0ABV8JH97_9BACL</name>
<feature type="domain" description="Phosphotyrosine protein phosphatase I" evidence="6">
    <location>
        <begin position="2"/>
        <end position="149"/>
    </location>
</feature>
<evidence type="ECO:0000256" key="2">
    <source>
        <dbReference type="ARBA" id="ARBA00013064"/>
    </source>
</evidence>
<reference evidence="8" key="1">
    <citation type="journal article" date="2019" name="Int. J. Syst. Evol. Microbiol.">
        <title>The Global Catalogue of Microorganisms (GCM) 10K type strain sequencing project: providing services to taxonomists for standard genome sequencing and annotation.</title>
        <authorList>
            <consortium name="The Broad Institute Genomics Platform"/>
            <consortium name="The Broad Institute Genome Sequencing Center for Infectious Disease"/>
            <person name="Wu L."/>
            <person name="Ma J."/>
        </authorList>
    </citation>
    <scope>NUCLEOTIDE SEQUENCE [LARGE SCALE GENOMIC DNA]</scope>
    <source>
        <strain evidence="8">IBRC-M 10813</strain>
    </source>
</reference>
<keyword evidence="3 7" id="KW-0378">Hydrolase</keyword>
<evidence type="ECO:0000256" key="5">
    <source>
        <dbReference type="ARBA" id="ARBA00051722"/>
    </source>
</evidence>
<proteinExistence type="inferred from homology"/>
<comment type="catalytic activity">
    <reaction evidence="5">
        <text>O-phospho-L-tyrosyl-[protein] + H2O = L-tyrosyl-[protein] + phosphate</text>
        <dbReference type="Rhea" id="RHEA:10684"/>
        <dbReference type="Rhea" id="RHEA-COMP:10136"/>
        <dbReference type="Rhea" id="RHEA-COMP:20101"/>
        <dbReference type="ChEBI" id="CHEBI:15377"/>
        <dbReference type="ChEBI" id="CHEBI:43474"/>
        <dbReference type="ChEBI" id="CHEBI:46858"/>
        <dbReference type="ChEBI" id="CHEBI:61978"/>
        <dbReference type="EC" id="3.1.3.48"/>
    </reaction>
</comment>
<dbReference type="Pfam" id="PF01451">
    <property type="entry name" value="LMWPc"/>
    <property type="match status" value="1"/>
</dbReference>
<comment type="caution">
    <text evidence="7">The sequence shown here is derived from an EMBL/GenBank/DDBJ whole genome shotgun (WGS) entry which is preliminary data.</text>
</comment>
<dbReference type="Gene3D" id="3.40.50.2300">
    <property type="match status" value="1"/>
</dbReference>
<comment type="similarity">
    <text evidence="1">Belongs to the low molecular weight phosphotyrosine protein phosphatase family.</text>
</comment>
<dbReference type="InterPro" id="IPR017867">
    <property type="entry name" value="Tyr_phospatase_low_mol_wt"/>
</dbReference>
<dbReference type="GO" id="GO:0004725">
    <property type="term" value="F:protein tyrosine phosphatase activity"/>
    <property type="evidence" value="ECO:0007669"/>
    <property type="project" value="UniProtKB-EC"/>
</dbReference>
<dbReference type="RefSeq" id="WP_380706170.1">
    <property type="nucleotide sequence ID" value="NZ_JBHSAP010000018.1"/>
</dbReference>